<name>I6ZUJ1_ENCRO</name>
<dbReference type="KEGG" id="ero:EROM_071050"/>
<evidence type="ECO:0000313" key="1">
    <source>
        <dbReference type="EMBL" id="AFN83356.1"/>
    </source>
</evidence>
<dbReference type="HOGENOM" id="CLU_1001252_0_0_1"/>
<dbReference type="EMBL" id="CP003524">
    <property type="protein sequence ID" value="AFN83356.1"/>
    <property type="molecule type" value="Genomic_DNA"/>
</dbReference>
<accession>I6ZUJ1</accession>
<dbReference type="VEuPathDB" id="MicrosporidiaDB:EROM_071050"/>
<evidence type="ECO:0000313" key="2">
    <source>
        <dbReference type="Proteomes" id="UP000010094"/>
    </source>
</evidence>
<dbReference type="OrthoDB" id="2195775at2759"/>
<gene>
    <name evidence="1" type="ordered locus">EROM_071050</name>
</gene>
<dbReference type="RefSeq" id="XP_009264853.1">
    <property type="nucleotide sequence ID" value="XM_009266578.1"/>
</dbReference>
<reference evidence="1 2" key="1">
    <citation type="journal article" date="2012" name="Proc. Natl. Acad. Sci. U.S.A.">
        <title>Gain and loss of multiple functionally related, horizontally transferred genes in the reduced genomes of two microsporidian parasites.</title>
        <authorList>
            <person name="Pombert J.-F."/>
            <person name="Selman M."/>
            <person name="Burki F."/>
            <person name="Bardell F.T."/>
            <person name="Farinelli L."/>
            <person name="Solter L.F."/>
            <person name="Whitman D.W."/>
            <person name="Weiss L.M."/>
            <person name="Corradi N."/>
            <person name="Keeling P.J."/>
        </authorList>
    </citation>
    <scope>NUCLEOTIDE SEQUENCE [LARGE SCALE GENOMIC DNA]</scope>
    <source>
        <strain evidence="1 2">SJ-2008</strain>
    </source>
</reference>
<sequence>MEPSLILMFMSTFVNARDRELEEFIERDIKVFFSSYPAQVLGMEENNGVLVSHSKYVNPSKYKFITRARLVRSGDKYVVIFGENNICKDGNSVIKCKEERPWDIDRKEFGYTISTGNKCITKGPDETIEMKTCVNTDDQVFNFKLADVGGCGSIESLLGNGSPKNTTTNVNIFHPESEYLPSVKIKTRGNVNKNIILPTRKFESEDECSSHEEDIHSHVIEEMDRPLYEEVVPKRKVVVKRLPKKNRYHNHRVRRTHLERRHSPHHYGNRGFFGGEPIIF</sequence>
<dbReference type="Proteomes" id="UP000010094">
    <property type="component" value="Chromosome VII"/>
</dbReference>
<dbReference type="AlphaFoldDB" id="I6ZUJ1"/>
<dbReference type="GeneID" id="20521665"/>
<proteinExistence type="predicted"/>
<protein>
    <submittedName>
        <fullName evidence="1">Uncharacterized protein</fullName>
    </submittedName>
</protein>
<organism evidence="1 2">
    <name type="scientific">Encephalitozoon romaleae (strain SJ-2008)</name>
    <name type="common">Microsporidian parasite</name>
    <dbReference type="NCBI Taxonomy" id="1178016"/>
    <lineage>
        <taxon>Eukaryota</taxon>
        <taxon>Fungi</taxon>
        <taxon>Fungi incertae sedis</taxon>
        <taxon>Microsporidia</taxon>
        <taxon>Unikaryonidae</taxon>
        <taxon>Encephalitozoon</taxon>
    </lineage>
</organism>
<keyword evidence="2" id="KW-1185">Reference proteome</keyword>